<feature type="compositionally biased region" description="Basic and acidic residues" evidence="1">
    <location>
        <begin position="123"/>
        <end position="133"/>
    </location>
</feature>
<gene>
    <name evidence="2" type="ORF">Snoj_42540</name>
</gene>
<reference evidence="3" key="1">
    <citation type="submission" date="2023-07" db="EMBL/GenBank/DDBJ databases">
        <title>Whole genome shotgun sequence of Streptomyces nojiriensis NBRC 13794.</title>
        <authorList>
            <person name="Komaki H."/>
            <person name="Tamura T."/>
        </authorList>
    </citation>
    <scope>NUCLEOTIDE SEQUENCE [LARGE SCALE GENOMIC DNA]</scope>
    <source>
        <strain evidence="3">NBRC 13794</strain>
    </source>
</reference>
<organism evidence="2 3">
    <name type="scientific">Streptomyces nojiriensis</name>
    <dbReference type="NCBI Taxonomy" id="66374"/>
    <lineage>
        <taxon>Bacteria</taxon>
        <taxon>Bacillati</taxon>
        <taxon>Actinomycetota</taxon>
        <taxon>Actinomycetes</taxon>
        <taxon>Kitasatosporales</taxon>
        <taxon>Streptomycetaceae</taxon>
        <taxon>Streptomyces</taxon>
    </lineage>
</organism>
<accession>A0ABQ3SQF2</accession>
<evidence type="ECO:0000313" key="2">
    <source>
        <dbReference type="EMBL" id="GHI70336.1"/>
    </source>
</evidence>
<dbReference type="EMBL" id="BNEC01000005">
    <property type="protein sequence ID" value="GHI70336.1"/>
    <property type="molecule type" value="Genomic_DNA"/>
</dbReference>
<keyword evidence="3" id="KW-1185">Reference proteome</keyword>
<feature type="compositionally biased region" description="Basic residues" evidence="1">
    <location>
        <begin position="107"/>
        <end position="122"/>
    </location>
</feature>
<sequence>MLTWEKDSWEELFQEAGPAMVRILVRGPLGWGSVWGPAGGATAPQTAGARPSPPEGEAFGALASTAETRRIAAVWEHSQQQSAQYRADDRARGVRAVIPRPADRIAHRNRNRTGSRRCRPRGFNREVYGDGRRFGGTSWAVRPCPAER</sequence>
<protein>
    <submittedName>
        <fullName evidence="2">Uncharacterized protein</fullName>
    </submittedName>
</protein>
<evidence type="ECO:0000256" key="1">
    <source>
        <dbReference type="SAM" id="MobiDB-lite"/>
    </source>
</evidence>
<dbReference type="Proteomes" id="UP000613974">
    <property type="component" value="Unassembled WGS sequence"/>
</dbReference>
<evidence type="ECO:0000313" key="3">
    <source>
        <dbReference type="Proteomes" id="UP000613974"/>
    </source>
</evidence>
<proteinExistence type="predicted"/>
<name>A0ABQ3SQF2_9ACTN</name>
<feature type="region of interest" description="Disordered" evidence="1">
    <location>
        <begin position="105"/>
        <end position="148"/>
    </location>
</feature>
<comment type="caution">
    <text evidence="2">The sequence shown here is derived from an EMBL/GenBank/DDBJ whole genome shotgun (WGS) entry which is preliminary data.</text>
</comment>
<feature type="compositionally biased region" description="Low complexity" evidence="1">
    <location>
        <begin position="40"/>
        <end position="49"/>
    </location>
</feature>
<feature type="region of interest" description="Disordered" evidence="1">
    <location>
        <begin position="37"/>
        <end position="57"/>
    </location>
</feature>